<name>A0ABD0JFU9_9CAEN</name>
<keyword evidence="3" id="KW-1185">Reference proteome</keyword>
<organism evidence="2 3">
    <name type="scientific">Batillaria attramentaria</name>
    <dbReference type="NCBI Taxonomy" id="370345"/>
    <lineage>
        <taxon>Eukaryota</taxon>
        <taxon>Metazoa</taxon>
        <taxon>Spiralia</taxon>
        <taxon>Lophotrochozoa</taxon>
        <taxon>Mollusca</taxon>
        <taxon>Gastropoda</taxon>
        <taxon>Caenogastropoda</taxon>
        <taxon>Sorbeoconcha</taxon>
        <taxon>Cerithioidea</taxon>
        <taxon>Batillariidae</taxon>
        <taxon>Batillaria</taxon>
    </lineage>
</organism>
<gene>
    <name evidence="2" type="ORF">BaRGS_00035033</name>
</gene>
<dbReference type="AlphaFoldDB" id="A0ABD0JFU9"/>
<protein>
    <submittedName>
        <fullName evidence="2">Uncharacterized protein</fullName>
    </submittedName>
</protein>
<sequence length="97" mass="10485">MADPATTDIKQPFSSTALPSQDDLVDSEQNAFQNSSSACGPPTTLEVLGDHLFAKIEDLNQLEVTDLDVPKLTGILLELGEREVKTTVTSVAFFCTR</sequence>
<feature type="compositionally biased region" description="Polar residues" evidence="1">
    <location>
        <begin position="27"/>
        <end position="38"/>
    </location>
</feature>
<proteinExistence type="predicted"/>
<evidence type="ECO:0000256" key="1">
    <source>
        <dbReference type="SAM" id="MobiDB-lite"/>
    </source>
</evidence>
<reference evidence="2 3" key="1">
    <citation type="journal article" date="2023" name="Sci. Data">
        <title>Genome assembly of the Korean intertidal mud-creeper Batillaria attramentaria.</title>
        <authorList>
            <person name="Patra A.K."/>
            <person name="Ho P.T."/>
            <person name="Jun S."/>
            <person name="Lee S.J."/>
            <person name="Kim Y."/>
            <person name="Won Y.J."/>
        </authorList>
    </citation>
    <scope>NUCLEOTIDE SEQUENCE [LARGE SCALE GENOMIC DNA]</scope>
    <source>
        <strain evidence="2">Wonlab-2016</strain>
    </source>
</reference>
<accession>A0ABD0JFU9</accession>
<dbReference type="Gene3D" id="1.10.1900.10">
    <property type="entry name" value="c-terminal domain of poly(a) binding protein"/>
    <property type="match status" value="1"/>
</dbReference>
<dbReference type="EMBL" id="JACVVK020000460">
    <property type="protein sequence ID" value="KAK7473706.1"/>
    <property type="molecule type" value="Genomic_DNA"/>
</dbReference>
<dbReference type="Proteomes" id="UP001519460">
    <property type="component" value="Unassembled WGS sequence"/>
</dbReference>
<evidence type="ECO:0000313" key="2">
    <source>
        <dbReference type="EMBL" id="KAK7473706.1"/>
    </source>
</evidence>
<feature type="region of interest" description="Disordered" evidence="1">
    <location>
        <begin position="1"/>
        <end position="40"/>
    </location>
</feature>
<comment type="caution">
    <text evidence="2">The sequence shown here is derived from an EMBL/GenBank/DDBJ whole genome shotgun (WGS) entry which is preliminary data.</text>
</comment>
<dbReference type="SUPFAM" id="SSF63570">
    <property type="entry name" value="PABC (PABP) domain"/>
    <property type="match status" value="1"/>
</dbReference>
<feature type="compositionally biased region" description="Polar residues" evidence="1">
    <location>
        <begin position="8"/>
        <end position="19"/>
    </location>
</feature>
<evidence type="ECO:0000313" key="3">
    <source>
        <dbReference type="Proteomes" id="UP001519460"/>
    </source>
</evidence>
<dbReference type="InterPro" id="IPR036053">
    <property type="entry name" value="PABP-dom"/>
</dbReference>